<dbReference type="Proteomes" id="UP000622860">
    <property type="component" value="Unassembled WGS sequence"/>
</dbReference>
<feature type="transmembrane region" description="Helical" evidence="16">
    <location>
        <begin position="37"/>
        <end position="61"/>
    </location>
</feature>
<dbReference type="Pfam" id="PF00116">
    <property type="entry name" value="COX2"/>
    <property type="match status" value="1"/>
</dbReference>
<dbReference type="PROSITE" id="PS50857">
    <property type="entry name" value="COX2_CUA"/>
    <property type="match status" value="1"/>
</dbReference>
<comment type="caution">
    <text evidence="19">The sequence shown here is derived from an EMBL/GenBank/DDBJ whole genome shotgun (WGS) entry which is preliminary data.</text>
</comment>
<dbReference type="Gene3D" id="1.10.287.90">
    <property type="match status" value="1"/>
</dbReference>
<evidence type="ECO:0000256" key="7">
    <source>
        <dbReference type="ARBA" id="ARBA00022967"/>
    </source>
</evidence>
<dbReference type="EMBL" id="BMFR01000004">
    <property type="protein sequence ID" value="GGG70967.1"/>
    <property type="molecule type" value="Genomic_DNA"/>
</dbReference>
<keyword evidence="6 15" id="KW-0479">Metal-binding</keyword>
<dbReference type="AlphaFoldDB" id="A0A917H8R3"/>
<dbReference type="GO" id="GO:0005507">
    <property type="term" value="F:copper ion binding"/>
    <property type="evidence" value="ECO:0007669"/>
    <property type="project" value="InterPro"/>
</dbReference>
<dbReference type="InterPro" id="IPR002429">
    <property type="entry name" value="CcO_II-like_C"/>
</dbReference>
<evidence type="ECO:0000256" key="11">
    <source>
        <dbReference type="ARBA" id="ARBA00023136"/>
    </source>
</evidence>
<evidence type="ECO:0000256" key="10">
    <source>
        <dbReference type="ARBA" id="ARBA00023008"/>
    </source>
</evidence>
<evidence type="ECO:0000256" key="12">
    <source>
        <dbReference type="ARBA" id="ARBA00024688"/>
    </source>
</evidence>
<dbReference type="InterPro" id="IPR001505">
    <property type="entry name" value="Copper_CuA"/>
</dbReference>
<dbReference type="PRINTS" id="PR01166">
    <property type="entry name" value="CYCOXIDASEII"/>
</dbReference>
<comment type="cofactor">
    <cofactor evidence="15">
        <name>Cu cation</name>
        <dbReference type="ChEBI" id="CHEBI:23378"/>
    </cofactor>
    <text evidence="15">Binds a copper A center.</text>
</comment>
<dbReference type="PROSITE" id="PS51257">
    <property type="entry name" value="PROKAR_LIPOPROTEIN"/>
    <property type="match status" value="1"/>
</dbReference>
<feature type="transmembrane region" description="Helical" evidence="16">
    <location>
        <begin position="85"/>
        <end position="107"/>
    </location>
</feature>
<evidence type="ECO:0000313" key="20">
    <source>
        <dbReference type="Proteomes" id="UP000622860"/>
    </source>
</evidence>
<keyword evidence="4 14" id="KW-0679">Respiratory chain</keyword>
<evidence type="ECO:0000256" key="1">
    <source>
        <dbReference type="ARBA" id="ARBA00004141"/>
    </source>
</evidence>
<dbReference type="GO" id="GO:0042773">
    <property type="term" value="P:ATP synthesis coupled electron transport"/>
    <property type="evidence" value="ECO:0007669"/>
    <property type="project" value="TreeGrafter"/>
</dbReference>
<evidence type="ECO:0000256" key="16">
    <source>
        <dbReference type="SAM" id="Phobius"/>
    </source>
</evidence>
<protein>
    <recommendedName>
        <fullName evidence="15">Cytochrome c oxidase subunit 2</fullName>
        <ecNumber evidence="15">7.1.1.9</ecNumber>
    </recommendedName>
</protein>
<evidence type="ECO:0000259" key="18">
    <source>
        <dbReference type="PROSITE" id="PS50999"/>
    </source>
</evidence>
<dbReference type="Pfam" id="PF02790">
    <property type="entry name" value="COX2_TM"/>
    <property type="match status" value="1"/>
</dbReference>
<evidence type="ECO:0000256" key="6">
    <source>
        <dbReference type="ARBA" id="ARBA00022723"/>
    </source>
</evidence>
<dbReference type="GO" id="GO:0016491">
    <property type="term" value="F:oxidoreductase activity"/>
    <property type="evidence" value="ECO:0007669"/>
    <property type="project" value="InterPro"/>
</dbReference>
<dbReference type="RefSeq" id="WP_188454654.1">
    <property type="nucleotide sequence ID" value="NZ_BMFR01000004.1"/>
</dbReference>
<comment type="subcellular location">
    <subcellularLocation>
        <location evidence="14">Cell membrane</location>
        <topology evidence="14">Multi-pass membrane protein</topology>
    </subcellularLocation>
    <subcellularLocation>
        <location evidence="1">Membrane</location>
        <topology evidence="1">Multi-pass membrane protein</topology>
    </subcellularLocation>
</comment>
<proteinExistence type="inferred from homology"/>
<keyword evidence="7" id="KW-1278">Translocase</keyword>
<comment type="similarity">
    <text evidence="2 14">Belongs to the cytochrome c oxidase subunit 2 family.</text>
</comment>
<dbReference type="GO" id="GO:0004129">
    <property type="term" value="F:cytochrome-c oxidase activity"/>
    <property type="evidence" value="ECO:0007669"/>
    <property type="project" value="UniProtKB-EC"/>
</dbReference>
<keyword evidence="10 15" id="KW-0186">Copper</keyword>
<reference evidence="19" key="1">
    <citation type="journal article" date="2014" name="Int. J. Syst. Evol. Microbiol.">
        <title>Complete genome sequence of Corynebacterium casei LMG S-19264T (=DSM 44701T), isolated from a smear-ripened cheese.</title>
        <authorList>
            <consortium name="US DOE Joint Genome Institute (JGI-PGF)"/>
            <person name="Walter F."/>
            <person name="Albersmeier A."/>
            <person name="Kalinowski J."/>
            <person name="Ruckert C."/>
        </authorList>
    </citation>
    <scope>NUCLEOTIDE SEQUENCE</scope>
    <source>
        <strain evidence="19">CGMCC 1.12754</strain>
    </source>
</reference>
<evidence type="ECO:0000313" key="19">
    <source>
        <dbReference type="EMBL" id="GGG70967.1"/>
    </source>
</evidence>
<dbReference type="NCBIfam" id="TIGR02866">
    <property type="entry name" value="CoxB"/>
    <property type="match status" value="1"/>
</dbReference>
<comment type="function">
    <text evidence="12 15">Subunits I and II form the functional core of the enzyme complex. Electrons originating in cytochrome c are transferred via heme a and Cu(A) to the binuclear center formed by heme a3 and Cu(B).</text>
</comment>
<feature type="domain" description="Cytochrome oxidase subunit II copper A binding" evidence="17">
    <location>
        <begin position="121"/>
        <end position="232"/>
    </location>
</feature>
<evidence type="ECO:0000256" key="5">
    <source>
        <dbReference type="ARBA" id="ARBA00022692"/>
    </source>
</evidence>
<evidence type="ECO:0000256" key="4">
    <source>
        <dbReference type="ARBA" id="ARBA00022660"/>
    </source>
</evidence>
<dbReference type="InterPro" id="IPR014222">
    <property type="entry name" value="Cyt_c_oxidase_su2"/>
</dbReference>
<comment type="catalytic activity">
    <reaction evidence="13 15">
        <text>4 Fe(II)-[cytochrome c] + O2 + 8 H(+)(in) = 4 Fe(III)-[cytochrome c] + 2 H2O + 4 H(+)(out)</text>
        <dbReference type="Rhea" id="RHEA:11436"/>
        <dbReference type="Rhea" id="RHEA-COMP:10350"/>
        <dbReference type="Rhea" id="RHEA-COMP:14399"/>
        <dbReference type="ChEBI" id="CHEBI:15377"/>
        <dbReference type="ChEBI" id="CHEBI:15378"/>
        <dbReference type="ChEBI" id="CHEBI:15379"/>
        <dbReference type="ChEBI" id="CHEBI:29033"/>
        <dbReference type="ChEBI" id="CHEBI:29034"/>
        <dbReference type="EC" id="7.1.1.9"/>
    </reaction>
</comment>
<keyword evidence="9 16" id="KW-1133">Transmembrane helix</keyword>
<dbReference type="InterPro" id="IPR036257">
    <property type="entry name" value="Cyt_c_oxidase_su2_TM_sf"/>
</dbReference>
<keyword evidence="8 14" id="KW-0249">Electron transport</keyword>
<dbReference type="PANTHER" id="PTHR22888">
    <property type="entry name" value="CYTOCHROME C OXIDASE, SUBUNIT II"/>
    <property type="match status" value="1"/>
</dbReference>
<dbReference type="InterPro" id="IPR045187">
    <property type="entry name" value="CcO_II"/>
</dbReference>
<keyword evidence="11 16" id="KW-0472">Membrane</keyword>
<dbReference type="PROSITE" id="PS00078">
    <property type="entry name" value="COX2"/>
    <property type="match status" value="1"/>
</dbReference>
<evidence type="ECO:0000256" key="2">
    <source>
        <dbReference type="ARBA" id="ARBA00007866"/>
    </source>
</evidence>
<keyword evidence="5 14" id="KW-0812">Transmembrane</keyword>
<feature type="domain" description="Cytochrome oxidase subunit II transmembrane region profile" evidence="18">
    <location>
        <begin position="15"/>
        <end position="113"/>
    </location>
</feature>
<evidence type="ECO:0000256" key="14">
    <source>
        <dbReference type="RuleBase" id="RU000456"/>
    </source>
</evidence>
<dbReference type="Gene3D" id="2.60.40.420">
    <property type="entry name" value="Cupredoxins - blue copper proteins"/>
    <property type="match status" value="1"/>
</dbReference>
<dbReference type="GO" id="GO:0005886">
    <property type="term" value="C:plasma membrane"/>
    <property type="evidence" value="ECO:0007669"/>
    <property type="project" value="UniProtKB-SubCell"/>
</dbReference>
<evidence type="ECO:0000256" key="15">
    <source>
        <dbReference type="RuleBase" id="RU004024"/>
    </source>
</evidence>
<evidence type="ECO:0000259" key="17">
    <source>
        <dbReference type="PROSITE" id="PS50857"/>
    </source>
</evidence>
<organism evidence="19 20">
    <name type="scientific">Virgibacillus oceani</name>
    <dbReference type="NCBI Taxonomy" id="1479511"/>
    <lineage>
        <taxon>Bacteria</taxon>
        <taxon>Bacillati</taxon>
        <taxon>Bacillota</taxon>
        <taxon>Bacilli</taxon>
        <taxon>Bacillales</taxon>
        <taxon>Bacillaceae</taxon>
        <taxon>Virgibacillus</taxon>
    </lineage>
</organism>
<keyword evidence="3 14" id="KW-0813">Transport</keyword>
<dbReference type="EC" id="7.1.1.9" evidence="15"/>
<dbReference type="InterPro" id="IPR008972">
    <property type="entry name" value="Cupredoxin"/>
</dbReference>
<sequence>MKKHFTLTLLLVLGLLQGCNVAVLDPMSETAKEQTFLINFSFSLMMIVLIIVFLLMARFVWKYRETDKNKHVIPKDVKGNRKLEIAWTILPVLLLVVLAIPTIAITYDQSASSPAATEKQAGEIHIDVKAQQFFWTFTYENGKESSKELVLPKGKPIIFHLKSKDVIHSFWIPSLGGKTDVLPGKELVYEIDNPKIGTYDGKCAEFCGVNHTKMRFKTKVVSVEAYHKWLKK</sequence>
<reference evidence="19" key="2">
    <citation type="submission" date="2020-09" db="EMBL/GenBank/DDBJ databases">
        <authorList>
            <person name="Sun Q."/>
            <person name="Zhou Y."/>
        </authorList>
    </citation>
    <scope>NUCLEOTIDE SEQUENCE</scope>
    <source>
        <strain evidence="19">CGMCC 1.12754</strain>
    </source>
</reference>
<dbReference type="InterPro" id="IPR011759">
    <property type="entry name" value="Cyt_c_oxidase_su2_TM_dom"/>
</dbReference>
<evidence type="ECO:0000256" key="3">
    <source>
        <dbReference type="ARBA" id="ARBA00022448"/>
    </source>
</evidence>
<keyword evidence="20" id="KW-1185">Reference proteome</keyword>
<name>A0A917H8R3_9BACI</name>
<dbReference type="SUPFAM" id="SSF49503">
    <property type="entry name" value="Cupredoxins"/>
    <property type="match status" value="1"/>
</dbReference>
<evidence type="ECO:0000256" key="9">
    <source>
        <dbReference type="ARBA" id="ARBA00022989"/>
    </source>
</evidence>
<dbReference type="PANTHER" id="PTHR22888:SF18">
    <property type="entry name" value="CYTOCHROME BO(3) UBIQUINOL OXIDASE SUBUNIT 2"/>
    <property type="match status" value="1"/>
</dbReference>
<dbReference type="SUPFAM" id="SSF81464">
    <property type="entry name" value="Cytochrome c oxidase subunit II-like, transmembrane region"/>
    <property type="match status" value="1"/>
</dbReference>
<evidence type="ECO:0000256" key="8">
    <source>
        <dbReference type="ARBA" id="ARBA00022982"/>
    </source>
</evidence>
<dbReference type="PROSITE" id="PS50999">
    <property type="entry name" value="COX2_TM"/>
    <property type="match status" value="1"/>
</dbReference>
<gene>
    <name evidence="19" type="ORF">GCM10011398_13920</name>
</gene>
<evidence type="ECO:0000256" key="13">
    <source>
        <dbReference type="ARBA" id="ARBA00047816"/>
    </source>
</evidence>
<accession>A0A917H8R3</accession>